<keyword evidence="4 9" id="KW-0575">Peroxidase</keyword>
<dbReference type="InterPro" id="IPR013740">
    <property type="entry name" value="Redoxin"/>
</dbReference>
<proteinExistence type="inferred from homology"/>
<feature type="non-terminal residue" evidence="11">
    <location>
        <position position="1"/>
    </location>
</feature>
<accession>A0A8T0I9I7</accession>
<dbReference type="SUPFAM" id="SSF52833">
    <property type="entry name" value="Thioredoxin-like"/>
    <property type="match status" value="1"/>
</dbReference>
<dbReference type="GO" id="GO:0042744">
    <property type="term" value="P:hydrogen peroxide catabolic process"/>
    <property type="evidence" value="ECO:0007669"/>
    <property type="project" value="TreeGrafter"/>
</dbReference>
<evidence type="ECO:0000256" key="6">
    <source>
        <dbReference type="ARBA" id="ARBA00023002"/>
    </source>
</evidence>
<comment type="function">
    <text evidence="9">Thiol-specific peroxidase that catalyzes the reduction of hydrogen peroxide and organic hydroperoxides to water and alcohols, respectively. Plays a role in cell protection against oxidative stress by detoxifying peroxides.</text>
</comment>
<dbReference type="PANTHER" id="PTHR10430">
    <property type="entry name" value="PEROXIREDOXIN"/>
    <property type="match status" value="1"/>
</dbReference>
<evidence type="ECO:0000313" key="12">
    <source>
        <dbReference type="Proteomes" id="UP000822688"/>
    </source>
</evidence>
<keyword evidence="7 9" id="KW-0676">Redox-active center</keyword>
<comment type="similarity">
    <text evidence="2 9">Belongs to the peroxiredoxin family. Prx5 subfamily.</text>
</comment>
<evidence type="ECO:0000313" key="11">
    <source>
        <dbReference type="EMBL" id="KAG0579629.1"/>
    </source>
</evidence>
<dbReference type="GO" id="GO:0008379">
    <property type="term" value="F:thioredoxin peroxidase activity"/>
    <property type="evidence" value="ECO:0007669"/>
    <property type="project" value="InterPro"/>
</dbReference>
<evidence type="ECO:0000256" key="1">
    <source>
        <dbReference type="ARBA" id="ARBA00001711"/>
    </source>
</evidence>
<dbReference type="CDD" id="cd03013">
    <property type="entry name" value="PRX5_like"/>
    <property type="match status" value="1"/>
</dbReference>
<keyword evidence="12" id="KW-1185">Reference proteome</keyword>
<dbReference type="GO" id="GO:0005737">
    <property type="term" value="C:cytoplasm"/>
    <property type="evidence" value="ECO:0007669"/>
    <property type="project" value="TreeGrafter"/>
</dbReference>
<evidence type="ECO:0000256" key="3">
    <source>
        <dbReference type="ARBA" id="ARBA00013016"/>
    </source>
</evidence>
<name>A0A8T0I9I7_CERPU</name>
<dbReference type="FunFam" id="3.40.30.10:FF:000020">
    <property type="entry name" value="Peroxiredoxin"/>
    <property type="match status" value="1"/>
</dbReference>
<reference evidence="11" key="1">
    <citation type="submission" date="2020-06" db="EMBL/GenBank/DDBJ databases">
        <title>WGS assembly of Ceratodon purpureus strain R40.</title>
        <authorList>
            <person name="Carey S.B."/>
            <person name="Jenkins J."/>
            <person name="Shu S."/>
            <person name="Lovell J.T."/>
            <person name="Sreedasyam A."/>
            <person name="Maumus F."/>
            <person name="Tiley G.P."/>
            <person name="Fernandez-Pozo N."/>
            <person name="Barry K."/>
            <person name="Chen C."/>
            <person name="Wang M."/>
            <person name="Lipzen A."/>
            <person name="Daum C."/>
            <person name="Saski C.A."/>
            <person name="Payton A.C."/>
            <person name="Mcbreen J.C."/>
            <person name="Conrad R.E."/>
            <person name="Kollar L.M."/>
            <person name="Olsson S."/>
            <person name="Huttunen S."/>
            <person name="Landis J.B."/>
            <person name="Wickett N.J."/>
            <person name="Johnson M.G."/>
            <person name="Rensing S.A."/>
            <person name="Grimwood J."/>
            <person name="Schmutz J."/>
            <person name="Mcdaniel S.F."/>
        </authorList>
    </citation>
    <scope>NUCLEOTIDE SEQUENCE</scope>
    <source>
        <strain evidence="11">R40</strain>
    </source>
</reference>
<organism evidence="11 12">
    <name type="scientific">Ceratodon purpureus</name>
    <name type="common">Fire moss</name>
    <name type="synonym">Dicranum purpureum</name>
    <dbReference type="NCBI Taxonomy" id="3225"/>
    <lineage>
        <taxon>Eukaryota</taxon>
        <taxon>Viridiplantae</taxon>
        <taxon>Streptophyta</taxon>
        <taxon>Embryophyta</taxon>
        <taxon>Bryophyta</taxon>
        <taxon>Bryophytina</taxon>
        <taxon>Bryopsida</taxon>
        <taxon>Dicranidae</taxon>
        <taxon>Pseudoditrichales</taxon>
        <taxon>Ditrichaceae</taxon>
        <taxon>Ceratodon</taxon>
    </lineage>
</organism>
<gene>
    <name evidence="11" type="ORF">KC19_4G111400</name>
</gene>
<comment type="caution">
    <text evidence="11">The sequence shown here is derived from an EMBL/GenBank/DDBJ whole genome shotgun (WGS) entry which is preliminary data.</text>
</comment>
<dbReference type="EC" id="1.11.1.25" evidence="3 9"/>
<dbReference type="AlphaFoldDB" id="A0A8T0I9I7"/>
<sequence>LTIGVSSVPEADLCYFDKEGNVHTVKVSELTRAKKVVLFAVPGAFTPTCSTQHVPGFVAKAEELRKAGVDVLACVSVNDAFVMRAWGEQMKVGENVLLLSDGLGKFTKAMGATVDLSDKPVGLGVRSRRYAMVVDDGVVKALNMEEGGAFTHSSAEDILKCLQKHKASNVECSAGQNVMVCLISHHIS</sequence>
<dbReference type="PROSITE" id="PS51352">
    <property type="entry name" value="THIOREDOXIN_2"/>
    <property type="match status" value="1"/>
</dbReference>
<protein>
    <recommendedName>
        <fullName evidence="3 9">Glutaredoxin-dependent peroxiredoxin</fullName>
        <ecNumber evidence="3 9">1.11.1.25</ecNumber>
    </recommendedName>
</protein>
<dbReference type="Proteomes" id="UP000822688">
    <property type="component" value="Chromosome 4"/>
</dbReference>
<dbReference type="Gene3D" id="3.40.30.10">
    <property type="entry name" value="Glutaredoxin"/>
    <property type="match status" value="1"/>
</dbReference>
<keyword evidence="5 9" id="KW-0049">Antioxidant</keyword>
<dbReference type="GO" id="GO:0045454">
    <property type="term" value="P:cell redox homeostasis"/>
    <property type="evidence" value="ECO:0007669"/>
    <property type="project" value="TreeGrafter"/>
</dbReference>
<comment type="catalytic activity">
    <reaction evidence="1">
        <text>[glutaredoxin]-dithiol + a hydroperoxide = [glutaredoxin]-disulfide + an alcohol + H2O</text>
        <dbReference type="Rhea" id="RHEA:62624"/>
        <dbReference type="Rhea" id="RHEA-COMP:10729"/>
        <dbReference type="Rhea" id="RHEA-COMP:10730"/>
        <dbReference type="ChEBI" id="CHEBI:15377"/>
        <dbReference type="ChEBI" id="CHEBI:29950"/>
        <dbReference type="ChEBI" id="CHEBI:30879"/>
        <dbReference type="ChEBI" id="CHEBI:35924"/>
        <dbReference type="ChEBI" id="CHEBI:50058"/>
        <dbReference type="EC" id="1.11.1.25"/>
    </reaction>
</comment>
<evidence type="ECO:0000256" key="4">
    <source>
        <dbReference type="ARBA" id="ARBA00022559"/>
    </source>
</evidence>
<evidence type="ECO:0000259" key="10">
    <source>
        <dbReference type="PROSITE" id="PS51352"/>
    </source>
</evidence>
<dbReference type="InterPro" id="IPR036249">
    <property type="entry name" value="Thioredoxin-like_sf"/>
</dbReference>
<dbReference type="GO" id="GO:0034599">
    <property type="term" value="P:cellular response to oxidative stress"/>
    <property type="evidence" value="ECO:0007669"/>
    <property type="project" value="InterPro"/>
</dbReference>
<evidence type="ECO:0000256" key="7">
    <source>
        <dbReference type="ARBA" id="ARBA00023284"/>
    </source>
</evidence>
<dbReference type="EMBL" id="CM026424">
    <property type="protein sequence ID" value="KAG0579629.1"/>
    <property type="molecule type" value="Genomic_DNA"/>
</dbReference>
<dbReference type="PANTHER" id="PTHR10430:SF16">
    <property type="entry name" value="PEROXIREDOXIN-5, MITOCHONDRIAL"/>
    <property type="match status" value="1"/>
</dbReference>
<keyword evidence="6 9" id="KW-0560">Oxidoreductase</keyword>
<evidence type="ECO:0000256" key="9">
    <source>
        <dbReference type="RuleBase" id="RU366011"/>
    </source>
</evidence>
<feature type="domain" description="Thioredoxin" evidence="10">
    <location>
        <begin position="2"/>
        <end position="167"/>
    </location>
</feature>
<dbReference type="InterPro" id="IPR013766">
    <property type="entry name" value="Thioredoxin_domain"/>
</dbReference>
<evidence type="ECO:0000256" key="8">
    <source>
        <dbReference type="PIRSR" id="PIRSR637944-1"/>
    </source>
</evidence>
<evidence type="ECO:0000256" key="2">
    <source>
        <dbReference type="ARBA" id="ARBA00010505"/>
    </source>
</evidence>
<feature type="active site" description="Cysteine sulfenic acid (-SOH) intermediate" evidence="8">
    <location>
        <position position="49"/>
    </location>
</feature>
<dbReference type="Pfam" id="PF08534">
    <property type="entry name" value="Redoxin"/>
    <property type="match status" value="1"/>
</dbReference>
<dbReference type="InterPro" id="IPR037944">
    <property type="entry name" value="PRX5-like"/>
</dbReference>
<evidence type="ECO:0000256" key="5">
    <source>
        <dbReference type="ARBA" id="ARBA00022862"/>
    </source>
</evidence>